<gene>
    <name evidence="3" type="ORF">NDI79_02660</name>
</gene>
<organism evidence="3 4">
    <name type="scientific">Halogeometricum luteum</name>
    <dbReference type="NCBI Taxonomy" id="2950537"/>
    <lineage>
        <taxon>Archaea</taxon>
        <taxon>Methanobacteriati</taxon>
        <taxon>Methanobacteriota</taxon>
        <taxon>Stenosarchaea group</taxon>
        <taxon>Halobacteria</taxon>
        <taxon>Halobacteriales</taxon>
        <taxon>Haloferacaceae</taxon>
        <taxon>Halogeometricum</taxon>
    </lineage>
</organism>
<feature type="domain" description="UspA" evidence="2">
    <location>
        <begin position="1"/>
        <end position="138"/>
    </location>
</feature>
<evidence type="ECO:0000313" key="4">
    <source>
        <dbReference type="Proteomes" id="UP001254813"/>
    </source>
</evidence>
<dbReference type="Pfam" id="PF00582">
    <property type="entry name" value="Usp"/>
    <property type="match status" value="2"/>
</dbReference>
<dbReference type="InterPro" id="IPR006016">
    <property type="entry name" value="UspA"/>
</dbReference>
<name>A0ABU2FX05_9EURY</name>
<comment type="similarity">
    <text evidence="1">Belongs to the universal stress protein A family.</text>
</comment>
<accession>A0ABU2FX05</accession>
<evidence type="ECO:0000313" key="3">
    <source>
        <dbReference type="EMBL" id="MDS0293071.1"/>
    </source>
</evidence>
<feature type="domain" description="UspA" evidence="2">
    <location>
        <begin position="149"/>
        <end position="285"/>
    </location>
</feature>
<reference evidence="3 4" key="1">
    <citation type="submission" date="2022-06" db="EMBL/GenBank/DDBJ databases">
        <title>Halogeometricum sp. a new haloarchaeum isolate from saline soil.</title>
        <authorList>
            <person name="Strakova D."/>
            <person name="Galisteo C."/>
            <person name="Sanchez-Porro C."/>
            <person name="Ventosa A."/>
        </authorList>
    </citation>
    <scope>NUCLEOTIDE SEQUENCE [LARGE SCALE GENOMIC DNA]</scope>
    <source>
        <strain evidence="4">S3BR25-2</strain>
    </source>
</reference>
<dbReference type="RefSeq" id="WP_310926901.1">
    <property type="nucleotide sequence ID" value="NZ_JAMQOQ010000001.1"/>
</dbReference>
<comment type="caution">
    <text evidence="3">The sequence shown here is derived from an EMBL/GenBank/DDBJ whole genome shotgun (WGS) entry which is preliminary data.</text>
</comment>
<sequence length="289" mass="30615">MYERILVPVDGSDGSEEVLYHAGEMAQRTDGELTLLFVADTSRDSVTVVENDVVDALEEEGADIVEGAGGVLDSLGVDYSTDVVQGDVVPTIVDYAEEYDYDAVVMPTQGKQGLSKQLLGSVTEKVVRLSERPVVTVRTGTERSLSFPYERILVATDGSSTATYAAEHAVDLAASLGATLHVLSVVDDSLLGLDVRSALSGAEEEEAAEEAVENVVLAAESRDVDVESHVEHESPHEAILDAVESYDIDAVVMGTTGKGAVDRILLGSVAEKTVRTSPVPVVTVHEPSE</sequence>
<dbReference type="Proteomes" id="UP001254813">
    <property type="component" value="Unassembled WGS sequence"/>
</dbReference>
<dbReference type="PANTHER" id="PTHR46268:SF6">
    <property type="entry name" value="UNIVERSAL STRESS PROTEIN UP12"/>
    <property type="match status" value="1"/>
</dbReference>
<dbReference type="CDD" id="cd00293">
    <property type="entry name" value="USP-like"/>
    <property type="match status" value="2"/>
</dbReference>
<dbReference type="InterPro" id="IPR006015">
    <property type="entry name" value="Universal_stress_UspA"/>
</dbReference>
<dbReference type="SUPFAM" id="SSF52402">
    <property type="entry name" value="Adenine nucleotide alpha hydrolases-like"/>
    <property type="match status" value="2"/>
</dbReference>
<keyword evidence="4" id="KW-1185">Reference proteome</keyword>
<proteinExistence type="inferred from homology"/>
<dbReference type="PANTHER" id="PTHR46268">
    <property type="entry name" value="STRESS RESPONSE PROTEIN NHAX"/>
    <property type="match status" value="1"/>
</dbReference>
<protein>
    <submittedName>
        <fullName evidence="3">Universal stress protein</fullName>
    </submittedName>
</protein>
<evidence type="ECO:0000256" key="1">
    <source>
        <dbReference type="ARBA" id="ARBA00008791"/>
    </source>
</evidence>
<dbReference type="Gene3D" id="3.40.50.620">
    <property type="entry name" value="HUPs"/>
    <property type="match status" value="2"/>
</dbReference>
<evidence type="ECO:0000259" key="2">
    <source>
        <dbReference type="Pfam" id="PF00582"/>
    </source>
</evidence>
<dbReference type="PRINTS" id="PR01438">
    <property type="entry name" value="UNVRSLSTRESS"/>
</dbReference>
<dbReference type="InterPro" id="IPR014729">
    <property type="entry name" value="Rossmann-like_a/b/a_fold"/>
</dbReference>
<dbReference type="EMBL" id="JAMQOQ010000001">
    <property type="protein sequence ID" value="MDS0293071.1"/>
    <property type="molecule type" value="Genomic_DNA"/>
</dbReference>